<gene>
    <name evidence="1" type="ORF">BV25DRAFT_1769636</name>
</gene>
<protein>
    <submittedName>
        <fullName evidence="1">Uncharacterized protein</fullName>
    </submittedName>
</protein>
<keyword evidence="2" id="KW-1185">Reference proteome</keyword>
<evidence type="ECO:0000313" key="1">
    <source>
        <dbReference type="EMBL" id="KAI0054303.1"/>
    </source>
</evidence>
<feature type="non-terminal residue" evidence="1">
    <location>
        <position position="112"/>
    </location>
</feature>
<dbReference type="EMBL" id="MU277531">
    <property type="protein sequence ID" value="KAI0054303.1"/>
    <property type="molecule type" value="Genomic_DNA"/>
</dbReference>
<reference evidence="1" key="2">
    <citation type="journal article" date="2022" name="New Phytol.">
        <title>Evolutionary transition to the ectomycorrhizal habit in the genomes of a hyperdiverse lineage of mushroom-forming fungi.</title>
        <authorList>
            <person name="Looney B."/>
            <person name="Miyauchi S."/>
            <person name="Morin E."/>
            <person name="Drula E."/>
            <person name="Courty P.E."/>
            <person name="Kohler A."/>
            <person name="Kuo A."/>
            <person name="LaButti K."/>
            <person name="Pangilinan J."/>
            <person name="Lipzen A."/>
            <person name="Riley R."/>
            <person name="Andreopoulos W."/>
            <person name="He G."/>
            <person name="Johnson J."/>
            <person name="Nolan M."/>
            <person name="Tritt A."/>
            <person name="Barry K.W."/>
            <person name="Grigoriev I.V."/>
            <person name="Nagy L.G."/>
            <person name="Hibbett D."/>
            <person name="Henrissat B."/>
            <person name="Matheny P.B."/>
            <person name="Labbe J."/>
            <person name="Martin F.M."/>
        </authorList>
    </citation>
    <scope>NUCLEOTIDE SEQUENCE</scope>
    <source>
        <strain evidence="1">HHB10654</strain>
    </source>
</reference>
<sequence>NGLYRVMQDGPVFADQDEEEVLAAIDVLTVMELHRRMGHQSIRTTRALVEKGYTTGIKLDPASEPATCTSCLYGKATRLSIPKEREGGRANAFGDETHSDVWGPARVPTLRG</sequence>
<comment type="caution">
    <text evidence="1">The sequence shown here is derived from an EMBL/GenBank/DDBJ whole genome shotgun (WGS) entry which is preliminary data.</text>
</comment>
<organism evidence="1 2">
    <name type="scientific">Artomyces pyxidatus</name>
    <dbReference type="NCBI Taxonomy" id="48021"/>
    <lineage>
        <taxon>Eukaryota</taxon>
        <taxon>Fungi</taxon>
        <taxon>Dikarya</taxon>
        <taxon>Basidiomycota</taxon>
        <taxon>Agaricomycotina</taxon>
        <taxon>Agaricomycetes</taxon>
        <taxon>Russulales</taxon>
        <taxon>Auriscalpiaceae</taxon>
        <taxon>Artomyces</taxon>
    </lineage>
</organism>
<name>A0ACB8SDK2_9AGAM</name>
<proteinExistence type="predicted"/>
<evidence type="ECO:0000313" key="2">
    <source>
        <dbReference type="Proteomes" id="UP000814140"/>
    </source>
</evidence>
<accession>A0ACB8SDK2</accession>
<reference evidence="1" key="1">
    <citation type="submission" date="2021-03" db="EMBL/GenBank/DDBJ databases">
        <authorList>
            <consortium name="DOE Joint Genome Institute"/>
            <person name="Ahrendt S."/>
            <person name="Looney B.P."/>
            <person name="Miyauchi S."/>
            <person name="Morin E."/>
            <person name="Drula E."/>
            <person name="Courty P.E."/>
            <person name="Chicoki N."/>
            <person name="Fauchery L."/>
            <person name="Kohler A."/>
            <person name="Kuo A."/>
            <person name="Labutti K."/>
            <person name="Pangilinan J."/>
            <person name="Lipzen A."/>
            <person name="Riley R."/>
            <person name="Andreopoulos W."/>
            <person name="He G."/>
            <person name="Johnson J."/>
            <person name="Barry K.W."/>
            <person name="Grigoriev I.V."/>
            <person name="Nagy L."/>
            <person name="Hibbett D."/>
            <person name="Henrissat B."/>
            <person name="Matheny P.B."/>
            <person name="Labbe J."/>
            <person name="Martin F."/>
        </authorList>
    </citation>
    <scope>NUCLEOTIDE SEQUENCE</scope>
    <source>
        <strain evidence="1">HHB10654</strain>
    </source>
</reference>
<feature type="non-terminal residue" evidence="1">
    <location>
        <position position="1"/>
    </location>
</feature>
<dbReference type="Proteomes" id="UP000814140">
    <property type="component" value="Unassembled WGS sequence"/>
</dbReference>